<organism evidence="2 3">
    <name type="scientific">Mesorhizobium australicum</name>
    <dbReference type="NCBI Taxonomy" id="536018"/>
    <lineage>
        <taxon>Bacteria</taxon>
        <taxon>Pseudomonadati</taxon>
        <taxon>Pseudomonadota</taxon>
        <taxon>Alphaproteobacteria</taxon>
        <taxon>Hyphomicrobiales</taxon>
        <taxon>Phyllobacteriaceae</taxon>
        <taxon>Mesorhizobium</taxon>
    </lineage>
</organism>
<dbReference type="AlphaFoldDB" id="A0A1X7MTY0"/>
<dbReference type="PROSITE" id="PS00455">
    <property type="entry name" value="AMP_BINDING"/>
    <property type="match status" value="1"/>
</dbReference>
<dbReference type="Proteomes" id="UP000193083">
    <property type="component" value="Unassembled WGS sequence"/>
</dbReference>
<feature type="domain" description="AMP-dependent synthetase/ligase" evidence="1">
    <location>
        <begin position="38"/>
        <end position="413"/>
    </location>
</feature>
<protein>
    <submittedName>
        <fullName evidence="2">Feruloyl-CoA synthase</fullName>
    </submittedName>
</protein>
<dbReference type="PANTHER" id="PTHR24096:SF420">
    <property type="entry name" value="LONG-CHAIN-FATTY-ACID--COA LIGASE-RELATED"/>
    <property type="match status" value="1"/>
</dbReference>
<gene>
    <name evidence="2" type="ORF">SAMN02982922_0635</name>
</gene>
<accession>A0A1X7MTY0</accession>
<dbReference type="SUPFAM" id="SSF56801">
    <property type="entry name" value="Acetyl-CoA synthetase-like"/>
    <property type="match status" value="1"/>
</dbReference>
<dbReference type="InterPro" id="IPR042099">
    <property type="entry name" value="ANL_N_sf"/>
</dbReference>
<dbReference type="Pfam" id="PF00501">
    <property type="entry name" value="AMP-binding"/>
    <property type="match status" value="1"/>
</dbReference>
<dbReference type="Gene3D" id="3.40.50.12780">
    <property type="entry name" value="N-terminal domain of ligase-like"/>
    <property type="match status" value="1"/>
</dbReference>
<name>A0A1X7MTY0_9HYPH</name>
<reference evidence="2 3" key="1">
    <citation type="submission" date="2017-04" db="EMBL/GenBank/DDBJ databases">
        <authorList>
            <person name="Afonso C.L."/>
            <person name="Miller P.J."/>
            <person name="Scott M.A."/>
            <person name="Spackman E."/>
            <person name="Goraichik I."/>
            <person name="Dimitrov K.M."/>
            <person name="Suarez D.L."/>
            <person name="Swayne D.E."/>
        </authorList>
    </citation>
    <scope>NUCLEOTIDE SEQUENCE [LARGE SCALE GENOMIC DNA]</scope>
    <source>
        <strain evidence="2 3">B5P</strain>
    </source>
</reference>
<dbReference type="InterPro" id="IPR000873">
    <property type="entry name" value="AMP-dep_synth/lig_dom"/>
</dbReference>
<sequence>MGFSAASHQSADETQLSELVLKGPSAVTRFHTLGEMLARSAERAPDTAFLKQRIDGGWRTLSYEQALAGAKRIASFLTECGLSADRPLAILSGNSIDHALLSLGAMVAGIPVAPISVAYSQFSDLTRLREILAILTPGLVFAENGATFANALALADELNVPVIVSANPRSDSSDRIWTKLLEAAPEQVDEASVTSDTIAKVLFTSGSTGTPKGVIVTHGMMCSNQDAMAQLWRFLDDEPPVIVDWLPWNHIFGGTLVFNCALRNAGTLVIDEGRPVPGQFDATIRNLVEARPSVHFGVPRGYGELIDALERDEDFAKAYFSRLRTIFTAGAALPADLWTRLHDLAARYGRPDLRIHVSWGATETAPVVTLSPPDNTQAGNLGVPVPGAEVKLVPNEDKLELRVRGPMVTPGYWRSPELTAQAFDAAGFYRIGDAGKLFEDGDPAKGILFDGRTAENFKLVTGTWVQVGGLRLAVLEACAPLVQEAAIAGHDRDEIGLLIFPNFAACRETAGLPNASSEELVANSEIRKAITRTLGKVGDGKGSSTRIGRALLVSTPPSLEAGEMTDKGYLNQRAVLRERADLVERLYAEPTHPDVIIPDRHSSI</sequence>
<dbReference type="PANTHER" id="PTHR24096">
    <property type="entry name" value="LONG-CHAIN-FATTY-ACID--COA LIGASE"/>
    <property type="match status" value="1"/>
</dbReference>
<evidence type="ECO:0000313" key="2">
    <source>
        <dbReference type="EMBL" id="SMH27788.1"/>
    </source>
</evidence>
<dbReference type="RefSeq" id="WP_085462818.1">
    <property type="nucleotide sequence ID" value="NZ_FXBL01000004.1"/>
</dbReference>
<dbReference type="EMBL" id="FXBL01000004">
    <property type="protein sequence ID" value="SMH27788.1"/>
    <property type="molecule type" value="Genomic_DNA"/>
</dbReference>
<dbReference type="InterPro" id="IPR020845">
    <property type="entry name" value="AMP-binding_CS"/>
</dbReference>
<evidence type="ECO:0000259" key="1">
    <source>
        <dbReference type="Pfam" id="PF00501"/>
    </source>
</evidence>
<keyword evidence="3" id="KW-1185">Reference proteome</keyword>
<dbReference type="Pfam" id="PF23562">
    <property type="entry name" value="AMP-binding_C_3"/>
    <property type="match status" value="1"/>
</dbReference>
<evidence type="ECO:0000313" key="3">
    <source>
        <dbReference type="Proteomes" id="UP000193083"/>
    </source>
</evidence>
<dbReference type="OrthoDB" id="9803968at2"/>
<dbReference type="GO" id="GO:0016405">
    <property type="term" value="F:CoA-ligase activity"/>
    <property type="evidence" value="ECO:0007669"/>
    <property type="project" value="TreeGrafter"/>
</dbReference>
<proteinExistence type="predicted"/>